<dbReference type="OrthoDB" id="253248at2157"/>
<feature type="transmembrane region" description="Helical" evidence="1">
    <location>
        <begin position="110"/>
        <end position="128"/>
    </location>
</feature>
<feature type="transmembrane region" description="Helical" evidence="1">
    <location>
        <begin position="42"/>
        <end position="60"/>
    </location>
</feature>
<feature type="transmembrane region" description="Helical" evidence="1">
    <location>
        <begin position="12"/>
        <end position="30"/>
    </location>
</feature>
<organism evidence="2 3">
    <name type="scientific">Natronococcus occultus SP4</name>
    <dbReference type="NCBI Taxonomy" id="694430"/>
    <lineage>
        <taxon>Archaea</taxon>
        <taxon>Methanobacteriati</taxon>
        <taxon>Methanobacteriota</taxon>
        <taxon>Stenosarchaea group</taxon>
        <taxon>Halobacteria</taxon>
        <taxon>Halobacteriales</taxon>
        <taxon>Natrialbaceae</taxon>
        <taxon>Natronococcus</taxon>
    </lineage>
</organism>
<reference evidence="2 3" key="1">
    <citation type="submission" date="2012-11" db="EMBL/GenBank/DDBJ databases">
        <title>FINISHED of Natronococcus occultus SP4, DSM 3396.</title>
        <authorList>
            <consortium name="DOE Joint Genome Institute"/>
            <person name="Eisen J."/>
            <person name="Huntemann M."/>
            <person name="Wei C.-L."/>
            <person name="Han J."/>
            <person name="Detter J.C."/>
            <person name="Han C."/>
            <person name="Tapia R."/>
            <person name="Chen A."/>
            <person name="Kyrpides N."/>
            <person name="Mavromatis K."/>
            <person name="Markowitz V."/>
            <person name="Szeto E."/>
            <person name="Ivanova N."/>
            <person name="Mikhailova N."/>
            <person name="Ovchinnikova G."/>
            <person name="Pagani I."/>
            <person name="Pati A."/>
            <person name="Goodwin L."/>
            <person name="Nordberg H.P."/>
            <person name="Cantor M.N."/>
            <person name="Hua S.X."/>
            <person name="Woyke T."/>
            <person name="Eisen J."/>
            <person name="Klenk H.-P."/>
            <person name="Klenk H.-P."/>
        </authorList>
    </citation>
    <scope>NUCLEOTIDE SEQUENCE [LARGE SCALE GENOMIC DNA]</scope>
    <source>
        <strain evidence="2 3">SP4</strain>
    </source>
</reference>
<keyword evidence="3" id="KW-1185">Reference proteome</keyword>
<sequence length="134" mass="13997">MQPSRTAVRNAVLVGGAFLLATGIITGLVPTPLFERMVPRTALDYTFLALTALLAGAYVLQRSSLEDCDGDRCAYGGAASGFFAVACPHCNAVLVALFGSSWLATYVDPIRPLFGVLAIGLLGGVLYARRNSSG</sequence>
<dbReference type="HOGENOM" id="CLU_106268_0_0_2"/>
<keyword evidence="1" id="KW-0472">Membrane</keyword>
<name>L0JYD2_9EURY</name>
<dbReference type="STRING" id="694430.Natoc_1309"/>
<accession>L0JYD2</accession>
<keyword evidence="1" id="KW-0812">Transmembrane</keyword>
<evidence type="ECO:0000256" key="1">
    <source>
        <dbReference type="SAM" id="Phobius"/>
    </source>
</evidence>
<proteinExistence type="predicted"/>
<evidence type="ECO:0000313" key="3">
    <source>
        <dbReference type="Proteomes" id="UP000010878"/>
    </source>
</evidence>
<feature type="transmembrane region" description="Helical" evidence="1">
    <location>
        <begin position="81"/>
        <end position="104"/>
    </location>
</feature>
<dbReference type="AlphaFoldDB" id="L0JYD2"/>
<evidence type="ECO:0000313" key="2">
    <source>
        <dbReference type="EMBL" id="AGB37129.1"/>
    </source>
</evidence>
<dbReference type="KEGG" id="nou:Natoc_1309"/>
<dbReference type="GeneID" id="14402831"/>
<gene>
    <name evidence="2" type="ORF">Natoc_1309</name>
</gene>
<dbReference type="Proteomes" id="UP000010878">
    <property type="component" value="Chromosome"/>
</dbReference>
<dbReference type="eggNOG" id="arCOG10796">
    <property type="taxonomic scope" value="Archaea"/>
</dbReference>
<dbReference type="EMBL" id="CP003929">
    <property type="protein sequence ID" value="AGB37129.1"/>
    <property type="molecule type" value="Genomic_DNA"/>
</dbReference>
<dbReference type="RefSeq" id="WP_015320579.1">
    <property type="nucleotide sequence ID" value="NC_019974.1"/>
</dbReference>
<keyword evidence="1" id="KW-1133">Transmembrane helix</keyword>
<protein>
    <submittedName>
        <fullName evidence="2">Uncharacterized protein</fullName>
    </submittedName>
</protein>